<keyword evidence="1" id="KW-0732">Signal</keyword>
<dbReference type="InterPro" id="IPR001660">
    <property type="entry name" value="SAM"/>
</dbReference>
<dbReference type="OrthoDB" id="507126at2759"/>
<dbReference type="Gene3D" id="1.10.150.50">
    <property type="entry name" value="Transcription Factor, Ets-1"/>
    <property type="match status" value="1"/>
</dbReference>
<dbReference type="AlphaFoldDB" id="A0A7J7LHF7"/>
<dbReference type="Pfam" id="PF00536">
    <property type="entry name" value="SAM_1"/>
    <property type="match status" value="1"/>
</dbReference>
<dbReference type="Proteomes" id="UP000541444">
    <property type="component" value="Unassembled WGS sequence"/>
</dbReference>
<feature type="domain" description="SAM" evidence="2">
    <location>
        <begin position="39"/>
        <end position="88"/>
    </location>
</feature>
<feature type="signal peptide" evidence="1">
    <location>
        <begin position="1"/>
        <end position="19"/>
    </location>
</feature>
<comment type="caution">
    <text evidence="3">The sequence shown here is derived from an EMBL/GenBank/DDBJ whole genome shotgun (WGS) entry which is preliminary data.</text>
</comment>
<dbReference type="EMBL" id="JACGCM010002284">
    <property type="protein sequence ID" value="KAF6141970.1"/>
    <property type="molecule type" value="Genomic_DNA"/>
</dbReference>
<sequence>MIIIGATFALFQGSIFALGQRFSQPATEDTFYKRTRGMLASLGLQCYEKNFKKGLLTDITLHLLTDSALRDEKIPPGPRLLILNQIQREKKLKEMQ</sequence>
<gene>
    <name evidence="3" type="ORF">GIB67_037938</name>
</gene>
<accession>A0A7J7LHF7</accession>
<evidence type="ECO:0000256" key="1">
    <source>
        <dbReference type="SAM" id="SignalP"/>
    </source>
</evidence>
<evidence type="ECO:0000313" key="3">
    <source>
        <dbReference type="EMBL" id="KAF6141970.1"/>
    </source>
</evidence>
<protein>
    <recommendedName>
        <fullName evidence="2">SAM domain-containing protein</fullName>
    </recommendedName>
</protein>
<reference evidence="3 4" key="1">
    <citation type="journal article" date="2020" name="IScience">
        <title>Genome Sequencing of the Endangered Kingdonia uniflora (Circaeasteraceae, Ranunculales) Reveals Potential Mechanisms of Evolutionary Specialization.</title>
        <authorList>
            <person name="Sun Y."/>
            <person name="Deng T."/>
            <person name="Zhang A."/>
            <person name="Moore M.J."/>
            <person name="Landis J.B."/>
            <person name="Lin N."/>
            <person name="Zhang H."/>
            <person name="Zhang X."/>
            <person name="Huang J."/>
            <person name="Zhang X."/>
            <person name="Sun H."/>
            <person name="Wang H."/>
        </authorList>
    </citation>
    <scope>NUCLEOTIDE SEQUENCE [LARGE SCALE GENOMIC DNA]</scope>
    <source>
        <strain evidence="3">TB1705</strain>
        <tissue evidence="3">Leaf</tissue>
    </source>
</reference>
<proteinExistence type="predicted"/>
<evidence type="ECO:0000259" key="2">
    <source>
        <dbReference type="Pfam" id="PF00536"/>
    </source>
</evidence>
<dbReference type="SUPFAM" id="SSF47769">
    <property type="entry name" value="SAM/Pointed domain"/>
    <property type="match status" value="1"/>
</dbReference>
<dbReference type="InterPro" id="IPR013761">
    <property type="entry name" value="SAM/pointed_sf"/>
</dbReference>
<name>A0A7J7LHF7_9MAGN</name>
<evidence type="ECO:0000313" key="4">
    <source>
        <dbReference type="Proteomes" id="UP000541444"/>
    </source>
</evidence>
<organism evidence="3 4">
    <name type="scientific">Kingdonia uniflora</name>
    <dbReference type="NCBI Taxonomy" id="39325"/>
    <lineage>
        <taxon>Eukaryota</taxon>
        <taxon>Viridiplantae</taxon>
        <taxon>Streptophyta</taxon>
        <taxon>Embryophyta</taxon>
        <taxon>Tracheophyta</taxon>
        <taxon>Spermatophyta</taxon>
        <taxon>Magnoliopsida</taxon>
        <taxon>Ranunculales</taxon>
        <taxon>Circaeasteraceae</taxon>
        <taxon>Kingdonia</taxon>
    </lineage>
</organism>
<feature type="chain" id="PRO_5029826994" description="SAM domain-containing protein" evidence="1">
    <location>
        <begin position="20"/>
        <end position="96"/>
    </location>
</feature>
<dbReference type="CDD" id="cd09487">
    <property type="entry name" value="SAM_superfamily"/>
    <property type="match status" value="1"/>
</dbReference>
<keyword evidence="4" id="KW-1185">Reference proteome</keyword>